<gene>
    <name evidence="1" type="ORF">LMG3431_00037</name>
</gene>
<dbReference type="RefSeq" id="WP_175172408.1">
    <property type="nucleotide sequence ID" value="NZ_CADIJX010000001.1"/>
</dbReference>
<evidence type="ECO:0000313" key="2">
    <source>
        <dbReference type="Proteomes" id="UP000494108"/>
    </source>
</evidence>
<proteinExistence type="predicted"/>
<dbReference type="Gene3D" id="1.10.260.40">
    <property type="entry name" value="lambda repressor-like DNA-binding domains"/>
    <property type="match status" value="1"/>
</dbReference>
<evidence type="ECO:0000313" key="1">
    <source>
        <dbReference type="EMBL" id="CAB3624580.1"/>
    </source>
</evidence>
<dbReference type="GO" id="GO:0003677">
    <property type="term" value="F:DNA binding"/>
    <property type="evidence" value="ECO:0007669"/>
    <property type="project" value="InterPro"/>
</dbReference>
<reference evidence="1 2" key="1">
    <citation type="submission" date="2020-04" db="EMBL/GenBank/DDBJ databases">
        <authorList>
            <person name="De Canck E."/>
        </authorList>
    </citation>
    <scope>NUCLEOTIDE SEQUENCE [LARGE SCALE GENOMIC DNA]</scope>
    <source>
        <strain evidence="1 2">LMG 3431</strain>
    </source>
</reference>
<dbReference type="Proteomes" id="UP000494108">
    <property type="component" value="Unassembled WGS sequence"/>
</dbReference>
<protein>
    <submittedName>
        <fullName evidence="1">Uncharacterized protein</fullName>
    </submittedName>
</protein>
<organism evidence="1 2">
    <name type="scientific">Achromobacter pestifer</name>
    <dbReference type="NCBI Taxonomy" id="1353889"/>
    <lineage>
        <taxon>Bacteria</taxon>
        <taxon>Pseudomonadati</taxon>
        <taxon>Pseudomonadota</taxon>
        <taxon>Betaproteobacteria</taxon>
        <taxon>Burkholderiales</taxon>
        <taxon>Alcaligenaceae</taxon>
        <taxon>Achromobacter</taxon>
    </lineage>
</organism>
<accession>A0A6S6YH85</accession>
<keyword evidence="2" id="KW-1185">Reference proteome</keyword>
<dbReference type="InterPro" id="IPR010982">
    <property type="entry name" value="Lambda_DNA-bd_dom_sf"/>
</dbReference>
<dbReference type="AlphaFoldDB" id="A0A6S6YH85"/>
<name>A0A6S6YH85_9BURK</name>
<dbReference type="EMBL" id="CADIJX010000001">
    <property type="protein sequence ID" value="CAB3624580.1"/>
    <property type="molecule type" value="Genomic_DNA"/>
</dbReference>
<sequence length="145" mass="16158">MKQGEKLNQQRRENLRQVLIEQGGPASFAKKLGQAGPSFLSQMANGHRVITEKTSRRIEKLAGKPEYWMDQPHSSIEGIAPAATVRVDPSFVGAAVKMVAEIQQQMKISLSPEKYAEIVNLVYENAQRTGEVDADFSMRLVKLTM</sequence>